<feature type="region of interest" description="Disordered" evidence="1">
    <location>
        <begin position="65"/>
        <end position="111"/>
    </location>
</feature>
<dbReference type="KEGG" id="wma:WM2015_796"/>
<evidence type="ECO:0000256" key="1">
    <source>
        <dbReference type="SAM" id="MobiDB-lite"/>
    </source>
</evidence>
<dbReference type="AlphaFoldDB" id="A0A0K0XU62"/>
<dbReference type="STRING" id="1579979.WM2015_796"/>
<gene>
    <name evidence="2" type="ORF">WM2015_796</name>
</gene>
<sequence>MSELHDELDRAVFTAYGWDELADQLVGRPGATTPWPEKPEDQLEAEEELLQRLVNLNHQRAAEEAQGKIHWLRPDYQAPDETPEQTKLHTGKRDKPAKPAAAAPSTKKIAWPKTLQAQIRAVRDQLATTPMDAQTPAAQFKRKPEKSVTQVLDALAELGMVKQDEAGGFRIREN</sequence>
<proteinExistence type="predicted"/>
<dbReference type="OrthoDB" id="9782445at2"/>
<dbReference type="Proteomes" id="UP000066624">
    <property type="component" value="Chromosome"/>
</dbReference>
<evidence type="ECO:0000313" key="3">
    <source>
        <dbReference type="Proteomes" id="UP000066624"/>
    </source>
</evidence>
<keyword evidence="3" id="KW-1185">Reference proteome</keyword>
<evidence type="ECO:0000313" key="2">
    <source>
        <dbReference type="EMBL" id="AKS41177.1"/>
    </source>
</evidence>
<reference evidence="2 3" key="1">
    <citation type="submission" date="2015-07" db="EMBL/GenBank/DDBJ databases">
        <authorList>
            <person name="Noorani M."/>
        </authorList>
    </citation>
    <scope>NUCLEOTIDE SEQUENCE [LARGE SCALE GENOMIC DNA]</scope>
    <source>
        <strain evidence="2 3">KCTC 42284</strain>
    </source>
</reference>
<feature type="compositionally biased region" description="Low complexity" evidence="1">
    <location>
        <begin position="98"/>
        <end position="109"/>
    </location>
</feature>
<name>A0A0K0XU62_9GAMM</name>
<feature type="compositionally biased region" description="Basic and acidic residues" evidence="1">
    <location>
        <begin position="84"/>
        <end position="97"/>
    </location>
</feature>
<dbReference type="EMBL" id="CP012154">
    <property type="protein sequence ID" value="AKS41177.1"/>
    <property type="molecule type" value="Genomic_DNA"/>
</dbReference>
<protein>
    <submittedName>
        <fullName evidence="2">Uncharacterized protein</fullName>
    </submittedName>
</protein>
<feature type="region of interest" description="Disordered" evidence="1">
    <location>
        <begin position="127"/>
        <end position="146"/>
    </location>
</feature>
<accession>A0A0K0XU62</accession>
<organism evidence="2 3">
    <name type="scientific">Wenzhouxiangella marina</name>
    <dbReference type="NCBI Taxonomy" id="1579979"/>
    <lineage>
        <taxon>Bacteria</taxon>
        <taxon>Pseudomonadati</taxon>
        <taxon>Pseudomonadota</taxon>
        <taxon>Gammaproteobacteria</taxon>
        <taxon>Chromatiales</taxon>
        <taxon>Wenzhouxiangellaceae</taxon>
        <taxon>Wenzhouxiangella</taxon>
    </lineage>
</organism>